<reference evidence="2 3" key="1">
    <citation type="submission" date="2023-02" db="EMBL/GenBank/DDBJ databases">
        <authorList>
            <person name="Liu G."/>
        </authorList>
    </citation>
    <scope>NUCLEOTIDE SEQUENCE [LARGE SCALE GENOMIC DNA]</scope>
    <source>
        <strain evidence="2 3">DSM 23008</strain>
    </source>
</reference>
<accession>A0ABY7W2S6</accession>
<evidence type="ECO:0000313" key="2">
    <source>
        <dbReference type="EMBL" id="WDF02973.1"/>
    </source>
</evidence>
<dbReference type="PANTHER" id="PTHR43236">
    <property type="entry name" value="ANTITOXIN HIGA1"/>
    <property type="match status" value="1"/>
</dbReference>
<dbReference type="Gene3D" id="1.10.10.2910">
    <property type="match status" value="1"/>
</dbReference>
<name>A0ABY7W2S6_9BACI</name>
<organism evidence="2 3">
    <name type="scientific">Shouchella hunanensis</name>
    <dbReference type="NCBI Taxonomy" id="766894"/>
    <lineage>
        <taxon>Bacteria</taxon>
        <taxon>Bacillati</taxon>
        <taxon>Bacillota</taxon>
        <taxon>Bacilli</taxon>
        <taxon>Bacillales</taxon>
        <taxon>Bacillaceae</taxon>
        <taxon>Shouchella</taxon>
    </lineage>
</organism>
<dbReference type="RefSeq" id="WP_274272478.1">
    <property type="nucleotide sequence ID" value="NZ_CP117834.1"/>
</dbReference>
<keyword evidence="3" id="KW-1185">Reference proteome</keyword>
<protein>
    <submittedName>
        <fullName evidence="2">ImmA/IrrE family metallo-endopeptidase</fullName>
    </submittedName>
</protein>
<dbReference type="InterPro" id="IPR010359">
    <property type="entry name" value="IrrE_HExxH"/>
</dbReference>
<evidence type="ECO:0000313" key="3">
    <source>
        <dbReference type="Proteomes" id="UP001215143"/>
    </source>
</evidence>
<dbReference type="InterPro" id="IPR052345">
    <property type="entry name" value="Rad_response_metalloprotease"/>
</dbReference>
<dbReference type="Pfam" id="PF06114">
    <property type="entry name" value="Peptidase_M78"/>
    <property type="match status" value="1"/>
</dbReference>
<dbReference type="EMBL" id="CP117834">
    <property type="protein sequence ID" value="WDF02973.1"/>
    <property type="molecule type" value="Genomic_DNA"/>
</dbReference>
<feature type="domain" description="IrrE N-terminal-like" evidence="1">
    <location>
        <begin position="74"/>
        <end position="165"/>
    </location>
</feature>
<gene>
    <name evidence="2" type="ORF">PQ477_15920</name>
</gene>
<sequence length="168" mass="19574">MYTAQPISRKEIQTYVGEMREALNLENKEYFPILDFLELIIPQLFKDFDYEILEDSEMPREYGVTLIEDGKIFYRESVYVNALKGVGRDRFTIAHELGHYFLHRDGKVSLARSERKVKAYEDPEWQANEFASELLAPLSLIKGLNADEISERFGVSKEMAKIQLSKIK</sequence>
<proteinExistence type="predicted"/>
<dbReference type="PANTHER" id="PTHR43236:SF1">
    <property type="entry name" value="BLL7220 PROTEIN"/>
    <property type="match status" value="1"/>
</dbReference>
<evidence type="ECO:0000259" key="1">
    <source>
        <dbReference type="Pfam" id="PF06114"/>
    </source>
</evidence>
<dbReference type="Proteomes" id="UP001215143">
    <property type="component" value="Chromosome"/>
</dbReference>